<dbReference type="EMBL" id="CP060713">
    <property type="protein sequence ID" value="QNN53125.1"/>
    <property type="molecule type" value="Genomic_DNA"/>
</dbReference>
<proteinExistence type="predicted"/>
<sequence length="243" mass="27105">MSHPEQLGFFLAVADANPAIVRGGRVLEIGSYDVNGSIRSLFESAREYVGVDLDDGPGVDVVGFGHEIADADGSFDLTISGECFEHDPHWRATFANMSRLARPGGLVAFSCASRGRPEHGTRRTDETLSPGTQSVGLDYYRNLIEADFLEMPLAEWFSVWRFWYLPTHFDLYFAGIRRGGDLNAHLPDTSRVDRLAELMPRAHRLARLPLRGLAATAASEARFQTLIVPYWYTLLRLMPSSTR</sequence>
<keyword evidence="1" id="KW-0489">Methyltransferase</keyword>
<gene>
    <name evidence="1" type="ORF">H9L09_01085</name>
</gene>
<dbReference type="GO" id="GO:0032259">
    <property type="term" value="P:methylation"/>
    <property type="evidence" value="ECO:0007669"/>
    <property type="project" value="UniProtKB-KW"/>
</dbReference>
<dbReference type="KEGG" id="nmes:H9L09_01085"/>
<evidence type="ECO:0000313" key="2">
    <source>
        <dbReference type="Proteomes" id="UP000515947"/>
    </source>
</evidence>
<name>A0A7G9RC00_9ACTN</name>
<dbReference type="GO" id="GO:0008168">
    <property type="term" value="F:methyltransferase activity"/>
    <property type="evidence" value="ECO:0007669"/>
    <property type="project" value="UniProtKB-KW"/>
</dbReference>
<organism evidence="1 2">
    <name type="scientific">Nocardioides mesophilus</name>
    <dbReference type="NCBI Taxonomy" id="433659"/>
    <lineage>
        <taxon>Bacteria</taxon>
        <taxon>Bacillati</taxon>
        <taxon>Actinomycetota</taxon>
        <taxon>Actinomycetes</taxon>
        <taxon>Propionibacteriales</taxon>
        <taxon>Nocardioidaceae</taxon>
        <taxon>Nocardioides</taxon>
    </lineage>
</organism>
<keyword evidence="2" id="KW-1185">Reference proteome</keyword>
<dbReference type="SUPFAM" id="SSF53335">
    <property type="entry name" value="S-adenosyl-L-methionine-dependent methyltransferases"/>
    <property type="match status" value="1"/>
</dbReference>
<dbReference type="Gene3D" id="3.40.50.150">
    <property type="entry name" value="Vaccinia Virus protein VP39"/>
    <property type="match status" value="1"/>
</dbReference>
<accession>A0A7G9RC00</accession>
<dbReference type="Pfam" id="PF13489">
    <property type="entry name" value="Methyltransf_23"/>
    <property type="match status" value="1"/>
</dbReference>
<protein>
    <submittedName>
        <fullName evidence="1">Methyltransferase domain-containing protein</fullName>
    </submittedName>
</protein>
<dbReference type="InterPro" id="IPR029063">
    <property type="entry name" value="SAM-dependent_MTases_sf"/>
</dbReference>
<dbReference type="RefSeq" id="WP_187578967.1">
    <property type="nucleotide sequence ID" value="NZ_CP060713.1"/>
</dbReference>
<reference evidence="1 2" key="1">
    <citation type="submission" date="2020-08" db="EMBL/GenBank/DDBJ databases">
        <title>Genome sequence of Nocardioides mesophilus KACC 16243T.</title>
        <authorList>
            <person name="Hyun D.-W."/>
            <person name="Bae J.-W."/>
        </authorList>
    </citation>
    <scope>NUCLEOTIDE SEQUENCE [LARGE SCALE GENOMIC DNA]</scope>
    <source>
        <strain evidence="1 2">KACC 16243</strain>
    </source>
</reference>
<dbReference type="Proteomes" id="UP000515947">
    <property type="component" value="Chromosome"/>
</dbReference>
<keyword evidence="1" id="KW-0808">Transferase</keyword>
<dbReference type="AlphaFoldDB" id="A0A7G9RC00"/>
<evidence type="ECO:0000313" key="1">
    <source>
        <dbReference type="EMBL" id="QNN53125.1"/>
    </source>
</evidence>